<dbReference type="RefSeq" id="WP_106192452.1">
    <property type="nucleotide sequence ID" value="NZ_PVTO01000008.1"/>
</dbReference>
<dbReference type="InterPro" id="IPR015421">
    <property type="entry name" value="PyrdxlP-dep_Trfase_major"/>
</dbReference>
<dbReference type="InterPro" id="IPR027619">
    <property type="entry name" value="C-S_lyase_PatB-like"/>
</dbReference>
<dbReference type="SUPFAM" id="SSF53383">
    <property type="entry name" value="PLP-dependent transferases"/>
    <property type="match status" value="1"/>
</dbReference>
<dbReference type="InterPro" id="IPR051798">
    <property type="entry name" value="Class-II_PLP-Dep_Aminotrans"/>
</dbReference>
<evidence type="ECO:0000256" key="3">
    <source>
        <dbReference type="ARBA" id="ARBA00022898"/>
    </source>
</evidence>
<dbReference type="InterPro" id="IPR015422">
    <property type="entry name" value="PyrdxlP-dep_Trfase_small"/>
</dbReference>
<dbReference type="NCBIfam" id="TIGR04350">
    <property type="entry name" value="C_S_lyase_PatB"/>
    <property type="match status" value="1"/>
</dbReference>
<evidence type="ECO:0000256" key="5">
    <source>
        <dbReference type="ARBA" id="ARBA00037974"/>
    </source>
</evidence>
<keyword evidence="3" id="KW-0663">Pyridoxal phosphate</keyword>
<comment type="cofactor">
    <cofactor evidence="1">
        <name>pyridoxal 5'-phosphate</name>
        <dbReference type="ChEBI" id="CHEBI:597326"/>
    </cofactor>
</comment>
<sequence length="389" mass="44294">MTFEKIINRKQTGSVKWDMLDSLFGDDTILPMWIADMDFDNPLPVKNALKKMIDNEVLGYTFPKSSLYSAIIHWQAEHHGMRLTEEQILFSPGVLSSVAVTIQALTEPGDGIVIHDPVYTPFAMLAERNHRQVYRSALTIEEGQYRMCFTDIESILKKPDVKLFILSNPHNPGGRVWTREELITLTDLCIKNEVVLVSDEIHSDLVYEGYDCLSPVTLDDHYKKWVVTLHSATKTFNLAGVKLSFILVYDPSLAKKLKMSLEETELDAVNSFGMCATEAAFLEAADWREELLHYLSHNRQTIIDFFDLHLPNVSYMKPEATYLFWFDASLLNVDATELKSHFAEVGKIALNDGISYGPNGRAYMRMNFAVPQSVLMDGLHRIKKVFDSK</sequence>
<dbReference type="CDD" id="cd00609">
    <property type="entry name" value="AAT_like"/>
    <property type="match status" value="1"/>
</dbReference>
<keyword evidence="8" id="KW-1185">Reference proteome</keyword>
<comment type="caution">
    <text evidence="7">The sequence shown here is derived from an EMBL/GenBank/DDBJ whole genome shotgun (WGS) entry which is preliminary data.</text>
</comment>
<dbReference type="Proteomes" id="UP000238205">
    <property type="component" value="Unassembled WGS sequence"/>
</dbReference>
<dbReference type="EC" id="4.4.1.13" evidence="2"/>
<dbReference type="PANTHER" id="PTHR43525:SF1">
    <property type="entry name" value="PROTEIN MALY"/>
    <property type="match status" value="1"/>
</dbReference>
<evidence type="ECO:0000313" key="7">
    <source>
        <dbReference type="EMBL" id="PRY82798.1"/>
    </source>
</evidence>
<dbReference type="PANTHER" id="PTHR43525">
    <property type="entry name" value="PROTEIN MALY"/>
    <property type="match status" value="1"/>
</dbReference>
<feature type="domain" description="Aminotransferase class I/classII large" evidence="6">
    <location>
        <begin position="36"/>
        <end position="372"/>
    </location>
</feature>
<dbReference type="InterPro" id="IPR004839">
    <property type="entry name" value="Aminotransferase_I/II_large"/>
</dbReference>
<evidence type="ECO:0000313" key="8">
    <source>
        <dbReference type="Proteomes" id="UP000238205"/>
    </source>
</evidence>
<accession>A0A2T0W7X7</accession>
<comment type="similarity">
    <text evidence="5">Belongs to the class-II pyridoxal-phosphate-dependent aminotransferase family. MalY/PatB cystathionine beta-lyase subfamily.</text>
</comment>
<dbReference type="AlphaFoldDB" id="A0A2T0W7X7"/>
<evidence type="ECO:0000256" key="2">
    <source>
        <dbReference type="ARBA" id="ARBA00012224"/>
    </source>
</evidence>
<evidence type="ECO:0000256" key="1">
    <source>
        <dbReference type="ARBA" id="ARBA00001933"/>
    </source>
</evidence>
<dbReference type="Gene3D" id="3.40.640.10">
    <property type="entry name" value="Type I PLP-dependent aspartate aminotransferase-like (Major domain)"/>
    <property type="match status" value="1"/>
</dbReference>
<organism evidence="7 8">
    <name type="scientific">Alkalibacterium olivapovliticus</name>
    <dbReference type="NCBI Taxonomy" id="99907"/>
    <lineage>
        <taxon>Bacteria</taxon>
        <taxon>Bacillati</taxon>
        <taxon>Bacillota</taxon>
        <taxon>Bacilli</taxon>
        <taxon>Lactobacillales</taxon>
        <taxon>Carnobacteriaceae</taxon>
        <taxon>Alkalibacterium</taxon>
    </lineage>
</organism>
<name>A0A2T0W7X7_9LACT</name>
<dbReference type="OrthoDB" id="9802872at2"/>
<dbReference type="GO" id="GO:0047804">
    <property type="term" value="F:cysteine-S-conjugate beta-lyase activity"/>
    <property type="evidence" value="ECO:0007669"/>
    <property type="project" value="UniProtKB-EC"/>
</dbReference>
<dbReference type="Pfam" id="PF00155">
    <property type="entry name" value="Aminotran_1_2"/>
    <property type="match status" value="1"/>
</dbReference>
<proteinExistence type="inferred from homology"/>
<evidence type="ECO:0000256" key="4">
    <source>
        <dbReference type="ARBA" id="ARBA00023239"/>
    </source>
</evidence>
<protein>
    <recommendedName>
        <fullName evidence="2">cysteine-S-conjugate beta-lyase</fullName>
        <ecNumber evidence="2">4.4.1.13</ecNumber>
    </recommendedName>
</protein>
<evidence type="ECO:0000259" key="6">
    <source>
        <dbReference type="Pfam" id="PF00155"/>
    </source>
</evidence>
<dbReference type="Gene3D" id="3.90.1150.10">
    <property type="entry name" value="Aspartate Aminotransferase, domain 1"/>
    <property type="match status" value="1"/>
</dbReference>
<keyword evidence="4 7" id="KW-0456">Lyase</keyword>
<dbReference type="EMBL" id="PVTO01000008">
    <property type="protein sequence ID" value="PRY82798.1"/>
    <property type="molecule type" value="Genomic_DNA"/>
</dbReference>
<reference evidence="7 8" key="1">
    <citation type="submission" date="2018-03" db="EMBL/GenBank/DDBJ databases">
        <title>Genomic Encyclopedia of Archaeal and Bacterial Type Strains, Phase II (KMG-II): from individual species to whole genera.</title>
        <authorList>
            <person name="Goeker M."/>
        </authorList>
    </citation>
    <scope>NUCLEOTIDE SEQUENCE [LARGE SCALE GENOMIC DNA]</scope>
    <source>
        <strain evidence="7 8">DSM 13175</strain>
    </source>
</reference>
<dbReference type="GO" id="GO:0030170">
    <property type="term" value="F:pyridoxal phosphate binding"/>
    <property type="evidence" value="ECO:0007669"/>
    <property type="project" value="InterPro"/>
</dbReference>
<gene>
    <name evidence="7" type="ORF">CLV38_1086</name>
</gene>
<dbReference type="InterPro" id="IPR015424">
    <property type="entry name" value="PyrdxlP-dep_Trfase"/>
</dbReference>